<evidence type="ECO:0000313" key="1">
    <source>
        <dbReference type="EMBL" id="QHT88275.1"/>
    </source>
</evidence>
<proteinExistence type="predicted"/>
<organism evidence="1">
    <name type="scientific">viral metagenome</name>
    <dbReference type="NCBI Taxonomy" id="1070528"/>
    <lineage>
        <taxon>unclassified sequences</taxon>
        <taxon>metagenomes</taxon>
        <taxon>organismal metagenomes</taxon>
    </lineage>
</organism>
<accession>A0A6C0I794</accession>
<dbReference type="AlphaFoldDB" id="A0A6C0I794"/>
<reference evidence="1" key="1">
    <citation type="journal article" date="2020" name="Nature">
        <title>Giant virus diversity and host interactions through global metagenomics.</title>
        <authorList>
            <person name="Schulz F."/>
            <person name="Roux S."/>
            <person name="Paez-Espino D."/>
            <person name="Jungbluth S."/>
            <person name="Walsh D.A."/>
            <person name="Denef V.J."/>
            <person name="McMahon K.D."/>
            <person name="Konstantinidis K.T."/>
            <person name="Eloe-Fadrosh E.A."/>
            <person name="Kyrpides N.C."/>
            <person name="Woyke T."/>
        </authorList>
    </citation>
    <scope>NUCLEOTIDE SEQUENCE</scope>
    <source>
        <strain evidence="1">GVMAG-M-3300023184-50</strain>
    </source>
</reference>
<name>A0A6C0I794_9ZZZZ</name>
<sequence>MNWWLYPTQNALINTFLRSLVVIGALILSGQTWYSAYWAAVIHDAISLVLIRPYI</sequence>
<dbReference type="EMBL" id="MN740114">
    <property type="protein sequence ID" value="QHT88275.1"/>
    <property type="molecule type" value="Genomic_DNA"/>
</dbReference>
<protein>
    <submittedName>
        <fullName evidence="1">Uncharacterized protein</fullName>
    </submittedName>
</protein>